<gene>
    <name evidence="1" type="ORF">EVAR_91555_1</name>
</gene>
<comment type="caution">
    <text evidence="1">The sequence shown here is derived from an EMBL/GenBank/DDBJ whole genome shotgun (WGS) entry which is preliminary data.</text>
</comment>
<name>A0A4C1XCU8_EUMVA</name>
<sequence length="88" mass="9782">MAGGKNLCIQSASNGSDLGCKKCICIAFLMGERACQPPESKRSPPPMDIRDPRVVANASSIFWGRLEDSIDLRHQCGENEFTWRKLNK</sequence>
<organism evidence="1 2">
    <name type="scientific">Eumeta variegata</name>
    <name type="common">Bagworm moth</name>
    <name type="synonym">Eumeta japonica</name>
    <dbReference type="NCBI Taxonomy" id="151549"/>
    <lineage>
        <taxon>Eukaryota</taxon>
        <taxon>Metazoa</taxon>
        <taxon>Ecdysozoa</taxon>
        <taxon>Arthropoda</taxon>
        <taxon>Hexapoda</taxon>
        <taxon>Insecta</taxon>
        <taxon>Pterygota</taxon>
        <taxon>Neoptera</taxon>
        <taxon>Endopterygota</taxon>
        <taxon>Lepidoptera</taxon>
        <taxon>Glossata</taxon>
        <taxon>Ditrysia</taxon>
        <taxon>Tineoidea</taxon>
        <taxon>Psychidae</taxon>
        <taxon>Oiketicinae</taxon>
        <taxon>Eumeta</taxon>
    </lineage>
</organism>
<dbReference type="EMBL" id="BGZK01000784">
    <property type="protein sequence ID" value="GBP60274.1"/>
    <property type="molecule type" value="Genomic_DNA"/>
</dbReference>
<evidence type="ECO:0000313" key="2">
    <source>
        <dbReference type="Proteomes" id="UP000299102"/>
    </source>
</evidence>
<dbReference type="Proteomes" id="UP000299102">
    <property type="component" value="Unassembled WGS sequence"/>
</dbReference>
<proteinExistence type="predicted"/>
<keyword evidence="2" id="KW-1185">Reference proteome</keyword>
<dbReference type="AlphaFoldDB" id="A0A4C1XCU8"/>
<reference evidence="1 2" key="1">
    <citation type="journal article" date="2019" name="Commun. Biol.">
        <title>The bagworm genome reveals a unique fibroin gene that provides high tensile strength.</title>
        <authorList>
            <person name="Kono N."/>
            <person name="Nakamura H."/>
            <person name="Ohtoshi R."/>
            <person name="Tomita M."/>
            <person name="Numata K."/>
            <person name="Arakawa K."/>
        </authorList>
    </citation>
    <scope>NUCLEOTIDE SEQUENCE [LARGE SCALE GENOMIC DNA]</scope>
</reference>
<evidence type="ECO:0000313" key="1">
    <source>
        <dbReference type="EMBL" id="GBP60274.1"/>
    </source>
</evidence>
<protein>
    <submittedName>
        <fullName evidence="1">Uncharacterized protein</fullName>
    </submittedName>
</protein>
<accession>A0A4C1XCU8</accession>